<accession>A0AAV9DLJ2</accession>
<evidence type="ECO:0000313" key="1">
    <source>
        <dbReference type="EMBL" id="KAK1302082.1"/>
    </source>
</evidence>
<gene>
    <name evidence="1" type="ORF">QJS10_CPB12g00760</name>
</gene>
<reference evidence="1" key="2">
    <citation type="submission" date="2023-06" db="EMBL/GenBank/DDBJ databases">
        <authorList>
            <person name="Ma L."/>
            <person name="Liu K.-W."/>
            <person name="Li Z."/>
            <person name="Hsiao Y.-Y."/>
            <person name="Qi Y."/>
            <person name="Fu T."/>
            <person name="Tang G."/>
            <person name="Zhang D."/>
            <person name="Sun W.-H."/>
            <person name="Liu D.-K."/>
            <person name="Li Y."/>
            <person name="Chen G.-Z."/>
            <person name="Liu X.-D."/>
            <person name="Liao X.-Y."/>
            <person name="Jiang Y.-T."/>
            <person name="Yu X."/>
            <person name="Hao Y."/>
            <person name="Huang J."/>
            <person name="Zhao X.-W."/>
            <person name="Ke S."/>
            <person name="Chen Y.-Y."/>
            <person name="Wu W.-L."/>
            <person name="Hsu J.-L."/>
            <person name="Lin Y.-F."/>
            <person name="Huang M.-D."/>
            <person name="Li C.-Y."/>
            <person name="Huang L."/>
            <person name="Wang Z.-W."/>
            <person name="Zhao X."/>
            <person name="Zhong W.-Y."/>
            <person name="Peng D.-H."/>
            <person name="Ahmad S."/>
            <person name="Lan S."/>
            <person name="Zhang J.-S."/>
            <person name="Tsai W.-C."/>
            <person name="Van De Peer Y."/>
            <person name="Liu Z.-J."/>
        </authorList>
    </citation>
    <scope>NUCLEOTIDE SEQUENCE</scope>
    <source>
        <strain evidence="1">CP</strain>
        <tissue evidence="1">Leaves</tissue>
    </source>
</reference>
<proteinExistence type="predicted"/>
<organism evidence="1 2">
    <name type="scientific">Acorus calamus</name>
    <name type="common">Sweet flag</name>
    <dbReference type="NCBI Taxonomy" id="4465"/>
    <lineage>
        <taxon>Eukaryota</taxon>
        <taxon>Viridiplantae</taxon>
        <taxon>Streptophyta</taxon>
        <taxon>Embryophyta</taxon>
        <taxon>Tracheophyta</taxon>
        <taxon>Spermatophyta</taxon>
        <taxon>Magnoliopsida</taxon>
        <taxon>Liliopsida</taxon>
        <taxon>Acoraceae</taxon>
        <taxon>Acorus</taxon>
    </lineage>
</organism>
<dbReference type="AlphaFoldDB" id="A0AAV9DLJ2"/>
<sequence length="113" mass="12722">MESRVEEEILEERIHQEGQATQFVTHLEEKMASLGYQSVEDMFHDLADYRQVKTLRQEAPVETPKAVPKTPFTPSHSVNPSIFSFTPLSPANPIFPAVSTLSPYQATPNPTRP</sequence>
<comment type="caution">
    <text evidence="1">The sequence shown here is derived from an EMBL/GenBank/DDBJ whole genome shotgun (WGS) entry which is preliminary data.</text>
</comment>
<keyword evidence="2" id="KW-1185">Reference proteome</keyword>
<evidence type="ECO:0000313" key="2">
    <source>
        <dbReference type="Proteomes" id="UP001180020"/>
    </source>
</evidence>
<dbReference type="Proteomes" id="UP001180020">
    <property type="component" value="Unassembled WGS sequence"/>
</dbReference>
<protein>
    <submittedName>
        <fullName evidence="1">Uncharacterized protein</fullName>
    </submittedName>
</protein>
<reference evidence="1" key="1">
    <citation type="journal article" date="2023" name="Nat. Commun.">
        <title>Diploid and tetraploid genomes of Acorus and the evolution of monocots.</title>
        <authorList>
            <person name="Ma L."/>
            <person name="Liu K.W."/>
            <person name="Li Z."/>
            <person name="Hsiao Y.Y."/>
            <person name="Qi Y."/>
            <person name="Fu T."/>
            <person name="Tang G.D."/>
            <person name="Zhang D."/>
            <person name="Sun W.H."/>
            <person name="Liu D.K."/>
            <person name="Li Y."/>
            <person name="Chen G.Z."/>
            <person name="Liu X.D."/>
            <person name="Liao X.Y."/>
            <person name="Jiang Y.T."/>
            <person name="Yu X."/>
            <person name="Hao Y."/>
            <person name="Huang J."/>
            <person name="Zhao X.W."/>
            <person name="Ke S."/>
            <person name="Chen Y.Y."/>
            <person name="Wu W.L."/>
            <person name="Hsu J.L."/>
            <person name="Lin Y.F."/>
            <person name="Huang M.D."/>
            <person name="Li C.Y."/>
            <person name="Huang L."/>
            <person name="Wang Z.W."/>
            <person name="Zhao X."/>
            <person name="Zhong W.Y."/>
            <person name="Peng D.H."/>
            <person name="Ahmad S."/>
            <person name="Lan S."/>
            <person name="Zhang J.S."/>
            <person name="Tsai W.C."/>
            <person name="Van de Peer Y."/>
            <person name="Liu Z.J."/>
        </authorList>
    </citation>
    <scope>NUCLEOTIDE SEQUENCE</scope>
    <source>
        <strain evidence="1">CP</strain>
    </source>
</reference>
<dbReference type="EMBL" id="JAUJYO010000012">
    <property type="protein sequence ID" value="KAK1302082.1"/>
    <property type="molecule type" value="Genomic_DNA"/>
</dbReference>
<name>A0AAV9DLJ2_ACOCL</name>